<evidence type="ECO:0000256" key="9">
    <source>
        <dbReference type="ARBA" id="ARBA00038162"/>
    </source>
</evidence>
<gene>
    <name evidence="15" type="ORF">DEA37_0006911</name>
</gene>
<keyword evidence="7" id="KW-0325">Glycoprotein</keyword>
<dbReference type="InterPro" id="IPR002495">
    <property type="entry name" value="Glyco_trans_8"/>
</dbReference>
<evidence type="ECO:0000256" key="7">
    <source>
        <dbReference type="ARBA" id="ARBA00023180"/>
    </source>
</evidence>
<evidence type="ECO:0000256" key="14">
    <source>
        <dbReference type="SAM" id="MobiDB-lite"/>
    </source>
</evidence>
<dbReference type="GO" id="GO:0005978">
    <property type="term" value="P:glycogen biosynthetic process"/>
    <property type="evidence" value="ECO:0007669"/>
    <property type="project" value="UniProtKB-KW"/>
</dbReference>
<dbReference type="InterPro" id="IPR050587">
    <property type="entry name" value="GNT1/Glycosyltrans_8"/>
</dbReference>
<keyword evidence="6" id="KW-0320">Glycogen biosynthesis</keyword>
<dbReference type="Pfam" id="PF01501">
    <property type="entry name" value="Glyco_transf_8"/>
    <property type="match status" value="1"/>
</dbReference>
<evidence type="ECO:0000256" key="1">
    <source>
        <dbReference type="ARBA" id="ARBA00001936"/>
    </source>
</evidence>
<dbReference type="GO" id="GO:0005737">
    <property type="term" value="C:cytoplasm"/>
    <property type="evidence" value="ECO:0007669"/>
    <property type="project" value="UniProtKB-SubCell"/>
</dbReference>
<name>A0A5J4P1P9_9TREM</name>
<evidence type="ECO:0000313" key="15">
    <source>
        <dbReference type="EMBL" id="KAA3681866.1"/>
    </source>
</evidence>
<evidence type="ECO:0000256" key="5">
    <source>
        <dbReference type="ARBA" id="ARBA00022723"/>
    </source>
</evidence>
<feature type="compositionally biased region" description="Low complexity" evidence="14">
    <location>
        <begin position="440"/>
        <end position="449"/>
    </location>
</feature>
<keyword evidence="5" id="KW-0479">Metal-binding</keyword>
<dbReference type="Gene3D" id="3.90.550.10">
    <property type="entry name" value="Spore Coat Polysaccharide Biosynthesis Protein SpsA, Chain A"/>
    <property type="match status" value="1"/>
</dbReference>
<keyword evidence="8" id="KW-0464">Manganese</keyword>
<evidence type="ECO:0000256" key="6">
    <source>
        <dbReference type="ARBA" id="ARBA00023056"/>
    </source>
</evidence>
<dbReference type="CDD" id="cd02537">
    <property type="entry name" value="GT8_Glycogenin"/>
    <property type="match status" value="1"/>
</dbReference>
<dbReference type="GO" id="GO:0046872">
    <property type="term" value="F:metal ion binding"/>
    <property type="evidence" value="ECO:0007669"/>
    <property type="project" value="UniProtKB-KW"/>
</dbReference>
<dbReference type="Proteomes" id="UP000324629">
    <property type="component" value="Unassembled WGS sequence"/>
</dbReference>
<accession>A0A5J4P1P9</accession>
<dbReference type="FunFam" id="3.90.550.10:FF:000092">
    <property type="entry name" value="Glycogenin 2"/>
    <property type="match status" value="1"/>
</dbReference>
<feature type="compositionally biased region" description="Low complexity" evidence="14">
    <location>
        <begin position="395"/>
        <end position="408"/>
    </location>
</feature>
<evidence type="ECO:0000256" key="2">
    <source>
        <dbReference type="ARBA" id="ARBA00004496"/>
    </source>
</evidence>
<keyword evidence="4" id="KW-0808">Transferase</keyword>
<protein>
    <recommendedName>
        <fullName evidence="10">glycogenin glucosyltransferase</fullName>
        <ecNumber evidence="10">2.4.1.186</ecNumber>
    </recommendedName>
</protein>
<evidence type="ECO:0000256" key="12">
    <source>
        <dbReference type="ARBA" id="ARBA00052293"/>
    </source>
</evidence>
<evidence type="ECO:0000313" key="16">
    <source>
        <dbReference type="Proteomes" id="UP000324629"/>
    </source>
</evidence>
<feature type="region of interest" description="Disordered" evidence="14">
    <location>
        <begin position="388"/>
        <end position="487"/>
    </location>
</feature>
<evidence type="ECO:0000256" key="13">
    <source>
        <dbReference type="ARBA" id="ARBA00057883"/>
    </source>
</evidence>
<comment type="similarity">
    <text evidence="9">Belongs to the glycosyltransferase 8 family. Glycogenin subfamily.</text>
</comment>
<comment type="catalytic activity">
    <reaction evidence="12">
        <text>L-tyrosyl-[glycogenin] + UDP-alpha-D-glucose = alpha-D-glucosyl-L-tyrosyl-[glycogenin] + UDP + H(+)</text>
        <dbReference type="Rhea" id="RHEA:23360"/>
        <dbReference type="Rhea" id="RHEA-COMP:14604"/>
        <dbReference type="Rhea" id="RHEA-COMP:14605"/>
        <dbReference type="ChEBI" id="CHEBI:15378"/>
        <dbReference type="ChEBI" id="CHEBI:46858"/>
        <dbReference type="ChEBI" id="CHEBI:58223"/>
        <dbReference type="ChEBI" id="CHEBI:58885"/>
        <dbReference type="ChEBI" id="CHEBI:140573"/>
        <dbReference type="EC" id="2.4.1.186"/>
    </reaction>
</comment>
<dbReference type="PANTHER" id="PTHR11183">
    <property type="entry name" value="GLYCOGENIN SUBFAMILY MEMBER"/>
    <property type="match status" value="1"/>
</dbReference>
<evidence type="ECO:0000256" key="8">
    <source>
        <dbReference type="ARBA" id="ARBA00023211"/>
    </source>
</evidence>
<evidence type="ECO:0000256" key="4">
    <source>
        <dbReference type="ARBA" id="ARBA00022679"/>
    </source>
</evidence>
<comment type="subcellular location">
    <subcellularLocation>
        <location evidence="2">Cytoplasm</location>
    </subcellularLocation>
</comment>
<dbReference type="SUPFAM" id="SSF53448">
    <property type="entry name" value="Nucleotide-diphospho-sugar transferases"/>
    <property type="match status" value="1"/>
</dbReference>
<proteinExistence type="inferred from homology"/>
<evidence type="ECO:0000256" key="11">
    <source>
        <dbReference type="ARBA" id="ARBA00050886"/>
    </source>
</evidence>
<dbReference type="GO" id="GO:0008466">
    <property type="term" value="F:glycogenin glucosyltransferase activity"/>
    <property type="evidence" value="ECO:0007669"/>
    <property type="project" value="UniProtKB-EC"/>
</dbReference>
<dbReference type="InterPro" id="IPR029044">
    <property type="entry name" value="Nucleotide-diphossugar_trans"/>
</dbReference>
<reference evidence="15 16" key="1">
    <citation type="journal article" date="2019" name="Gigascience">
        <title>Whole-genome sequence of the oriental lung fluke Paragonimus westermani.</title>
        <authorList>
            <person name="Oey H."/>
            <person name="Zakrzewski M."/>
            <person name="Narain K."/>
            <person name="Devi K.R."/>
            <person name="Agatsuma T."/>
            <person name="Nawaratna S."/>
            <person name="Gobert G.N."/>
            <person name="Jones M.K."/>
            <person name="Ragan M.A."/>
            <person name="McManus D.P."/>
            <person name="Krause L."/>
        </authorList>
    </citation>
    <scope>NUCLEOTIDE SEQUENCE [LARGE SCALE GENOMIC DNA]</scope>
    <source>
        <strain evidence="15 16">IND2009</strain>
    </source>
</reference>
<evidence type="ECO:0000256" key="3">
    <source>
        <dbReference type="ARBA" id="ARBA00022490"/>
    </source>
</evidence>
<comment type="cofactor">
    <cofactor evidence="1">
        <name>Mn(2+)</name>
        <dbReference type="ChEBI" id="CHEBI:29035"/>
    </cofactor>
</comment>
<dbReference type="EC" id="2.4.1.186" evidence="10"/>
<evidence type="ECO:0000256" key="10">
    <source>
        <dbReference type="ARBA" id="ARBA00038934"/>
    </source>
</evidence>
<feature type="compositionally biased region" description="Polar residues" evidence="14">
    <location>
        <begin position="450"/>
        <end position="460"/>
    </location>
</feature>
<keyword evidence="3" id="KW-0963">Cytoplasm</keyword>
<dbReference type="AlphaFoldDB" id="A0A5J4P1P9"/>
<organism evidence="15 16">
    <name type="scientific">Paragonimus westermani</name>
    <dbReference type="NCBI Taxonomy" id="34504"/>
    <lineage>
        <taxon>Eukaryota</taxon>
        <taxon>Metazoa</taxon>
        <taxon>Spiralia</taxon>
        <taxon>Lophotrochozoa</taxon>
        <taxon>Platyhelminthes</taxon>
        <taxon>Trematoda</taxon>
        <taxon>Digenea</taxon>
        <taxon>Plagiorchiida</taxon>
        <taxon>Troglotremata</taxon>
        <taxon>Troglotrematidae</taxon>
        <taxon>Paragonimus</taxon>
    </lineage>
</organism>
<comment type="caution">
    <text evidence="15">The sequence shown here is derived from an EMBL/GenBank/DDBJ whole genome shotgun (WGS) entry which is preliminary data.</text>
</comment>
<dbReference type="EMBL" id="QNGE01000113">
    <property type="protein sequence ID" value="KAA3681866.1"/>
    <property type="molecule type" value="Genomic_DNA"/>
</dbReference>
<keyword evidence="16" id="KW-1185">Reference proteome</keyword>
<comment type="function">
    <text evidence="13">Self-glucosylating initiator of glycogen synthesis. It catalyzes the formation of a short alpha (1,4)-glucosyl chain covalently attached via a glucose 1-O-tyrosyl linkage to internal tyrosine residues and these chains act as primers for the elongation reaction catalyzed by glycogen synthase.</text>
</comment>
<comment type="catalytic activity">
    <reaction evidence="11">
        <text>[1,4-alpha-D-glucosyl](n)-L-tyrosyl-[glycogenin] + UDP-alpha-D-glucose = [1,4-alpha-D-glucosyl](n+1)-L-tyrosyl-[glycogenin] + UDP + H(+)</text>
        <dbReference type="Rhea" id="RHEA:56560"/>
        <dbReference type="Rhea" id="RHEA-COMP:14606"/>
        <dbReference type="Rhea" id="RHEA-COMP:14607"/>
        <dbReference type="ChEBI" id="CHEBI:15378"/>
        <dbReference type="ChEBI" id="CHEBI:58223"/>
        <dbReference type="ChEBI" id="CHEBI:58885"/>
        <dbReference type="ChEBI" id="CHEBI:140574"/>
        <dbReference type="EC" id="2.4.1.186"/>
    </reaction>
</comment>
<sequence>MGRESYITLATNDAYCIGALVLAASLRQTQTSKELSVLTTVGVTGRFRTLLRRFFDNVIEVEEIWNANHHNHDLLRRDDLKSSFTKLQCWSVVQFSKAVYLDADTVVLHNVDELFEREELSAVPDPCWPDCFNSGVFVFRPSLETHKALLKVALEAGSFDGGDQGLLNTYFSDWLSKDISRRLPYVYNCICPITDDSGLDFYTSVPAWVKFGGAIRVAHFAGPIKPWHQTSAAKRCNEVACFALLGTAADRRTISRTSGMLAYWWSLFLILVRSHLTSDMYLGDFHLERQPTDTHTAAEEHFKTPISLTELASFAPYQPTFVQTREPHLTAVRSPSPKSMVPYHPEFHETRWDYLHHGQRIDQVNRFKEHHDVPKTDQPLAARIPTSVSTHLHSHPPSIHPIQPSSSQDKGSPTRKEPPPLLPSSTPHEGFFFSPPPSHPSVGVVSIPHTSQPSQAHSLVSSRPIESEIEESSPHVQPFTSPPKVTRELDKPSVWQHLPPVPPKPSCVYSFDCPECRKDLAKFDSNNLKRVKSYRHEIEKQPVLKLSVTRTRKASKGLPHITKLEKKAGHPQKWGKTKYESTVIHPVVKKNVTGDKSISGSLVDEKRSKYLHSQWAEADVRLLNALNLRSSTMVSKASGSETVYQNSQIPRTIYALDLADDMYTYRTGVSIHGSSHNSTVATHISPEKRNVTSIIPGKQTRAASKSRGLCTIDRTTFTDSITLETPESSRGIICIHSPLIAANICSTTNDFFEVVESRKKTDLDPSGRISSGLILHSSKRRTLSQLRKFREKHKMKSFDRRVAESTWEDKEQIDKLHQQLVKAQPKKPGIGGQLGSLDLGDKRCARHELLDAERMYAWERGQIDYTGSDRFANILAKLCDTMQKVGGETNRPIGLDVCTV</sequence>